<name>A0ABV4CRM1_9BACT</name>
<proteinExistence type="predicted"/>
<evidence type="ECO:0000313" key="4">
    <source>
        <dbReference type="Proteomes" id="UP001565200"/>
    </source>
</evidence>
<dbReference type="Proteomes" id="UP001565200">
    <property type="component" value="Unassembled WGS sequence"/>
</dbReference>
<reference evidence="3 4" key="1">
    <citation type="submission" date="2024-03" db="EMBL/GenBank/DDBJ databases">
        <title>Mouse gut bacterial collection (mGBC) of GemPharmatech.</title>
        <authorList>
            <person name="He Y."/>
            <person name="Dong L."/>
            <person name="Wu D."/>
            <person name="Gao X."/>
            <person name="Lin Z."/>
        </authorList>
    </citation>
    <scope>NUCLEOTIDE SEQUENCE [LARGE SCALE GENOMIC DNA]</scope>
    <source>
        <strain evidence="3 4">54-13</strain>
    </source>
</reference>
<sequence>MRPLAIIFLLCHCAVHAQNTSENKGLPDTLEDQERVSSGTLQQFQRNFARHYVDVQRPLFDYTAMPLVSWHESSTMTFRPSDYAIGGIAPISIWESGAFYASGSAASMPGLMGIESGALNITQQIGDITFTGSFNADKYGYYRGLTTTYGVSGNIVWHINDTFSLTIFGSHSFNSIYINPQTLPYMRATSYGGYLGINLHERWGVNVGAQRVYNSATGQWETVPIMQPYYRLNKRDAIGVDLGGILYEVIRANRDKHFGGQRNPTMAPPIPMGPPPVRPHE</sequence>
<keyword evidence="2" id="KW-0732">Signal</keyword>
<feature type="compositionally biased region" description="Pro residues" evidence="1">
    <location>
        <begin position="266"/>
        <end position="281"/>
    </location>
</feature>
<organism evidence="3 4">
    <name type="scientific">Heminiphilus faecis</name>
    <dbReference type="NCBI Taxonomy" id="2601703"/>
    <lineage>
        <taxon>Bacteria</taxon>
        <taxon>Pseudomonadati</taxon>
        <taxon>Bacteroidota</taxon>
        <taxon>Bacteroidia</taxon>
        <taxon>Bacteroidales</taxon>
        <taxon>Muribaculaceae</taxon>
        <taxon>Heminiphilus</taxon>
    </lineage>
</organism>
<evidence type="ECO:0000256" key="1">
    <source>
        <dbReference type="SAM" id="MobiDB-lite"/>
    </source>
</evidence>
<feature type="signal peptide" evidence="2">
    <location>
        <begin position="1"/>
        <end position="17"/>
    </location>
</feature>
<dbReference type="EMBL" id="JBCLPP010000001">
    <property type="protein sequence ID" value="MEY8244024.1"/>
    <property type="molecule type" value="Genomic_DNA"/>
</dbReference>
<feature type="region of interest" description="Disordered" evidence="1">
    <location>
        <begin position="258"/>
        <end position="281"/>
    </location>
</feature>
<evidence type="ECO:0000256" key="2">
    <source>
        <dbReference type="SAM" id="SignalP"/>
    </source>
</evidence>
<accession>A0ABV4CRM1</accession>
<keyword evidence="4" id="KW-1185">Reference proteome</keyword>
<protein>
    <submittedName>
        <fullName evidence="3">Uncharacterized protein</fullName>
    </submittedName>
</protein>
<evidence type="ECO:0000313" key="3">
    <source>
        <dbReference type="EMBL" id="MEY8244024.1"/>
    </source>
</evidence>
<gene>
    <name evidence="3" type="ORF">AAK873_00155</name>
</gene>
<dbReference type="RefSeq" id="WP_369863000.1">
    <property type="nucleotide sequence ID" value="NZ_JBCLPP010000001.1"/>
</dbReference>
<feature type="chain" id="PRO_5046043696" evidence="2">
    <location>
        <begin position="18"/>
        <end position="281"/>
    </location>
</feature>
<comment type="caution">
    <text evidence="3">The sequence shown here is derived from an EMBL/GenBank/DDBJ whole genome shotgun (WGS) entry which is preliminary data.</text>
</comment>